<dbReference type="Proteomes" id="UP000029431">
    <property type="component" value="Chromosome"/>
</dbReference>
<dbReference type="KEGG" id="plv:ERIC2_c01350"/>
<feature type="transmembrane region" description="Helical" evidence="1">
    <location>
        <begin position="20"/>
        <end position="38"/>
    </location>
</feature>
<organism evidence="2 3">
    <name type="scientific">Paenibacillus larvae subsp. larvae DSM 25430</name>
    <dbReference type="NCBI Taxonomy" id="697284"/>
    <lineage>
        <taxon>Bacteria</taxon>
        <taxon>Bacillati</taxon>
        <taxon>Bacillota</taxon>
        <taxon>Bacilli</taxon>
        <taxon>Bacillales</taxon>
        <taxon>Paenibacillaceae</taxon>
        <taxon>Paenibacillus</taxon>
    </lineage>
</organism>
<accession>V9W2Z9</accession>
<dbReference type="SUPFAM" id="SSF103473">
    <property type="entry name" value="MFS general substrate transporter"/>
    <property type="match status" value="1"/>
</dbReference>
<gene>
    <name evidence="2" type="ORF">ERIC2_c01350</name>
</gene>
<proteinExistence type="predicted"/>
<keyword evidence="1" id="KW-1133">Transmembrane helix</keyword>
<keyword evidence="1" id="KW-0472">Membrane</keyword>
<name>V9W2Z9_9BACL</name>
<feature type="transmembrane region" description="Helical" evidence="1">
    <location>
        <begin position="44"/>
        <end position="66"/>
    </location>
</feature>
<keyword evidence="1" id="KW-0812">Transmembrane</keyword>
<evidence type="ECO:0000313" key="3">
    <source>
        <dbReference type="Proteomes" id="UP000029431"/>
    </source>
</evidence>
<dbReference type="InterPro" id="IPR036259">
    <property type="entry name" value="MFS_trans_sf"/>
</dbReference>
<dbReference type="AlphaFoldDB" id="V9W2Z9"/>
<evidence type="ECO:0000256" key="1">
    <source>
        <dbReference type="SAM" id="Phobius"/>
    </source>
</evidence>
<evidence type="ECO:0000313" key="2">
    <source>
        <dbReference type="EMBL" id="AHD04015.1"/>
    </source>
</evidence>
<feature type="transmembrane region" description="Helical" evidence="1">
    <location>
        <begin position="78"/>
        <end position="103"/>
    </location>
</feature>
<dbReference type="HOGENOM" id="CLU_2247327_0_0_9"/>
<protein>
    <submittedName>
        <fullName evidence="2">Uncharacterized protein</fullName>
    </submittedName>
</protein>
<sequence>MRLAFIIFSLRKSFTRPGLAILCSLLVMISAYFSLGFVRHLPSSIVLLLIIGFFIQLINVPLFAYMQTTTEANMIGKVMSMFLSVGTGLTPFSFVLILIFYIFI</sequence>
<keyword evidence="3" id="KW-1185">Reference proteome</keyword>
<reference evidence="2 3" key="1">
    <citation type="journal article" date="2014" name="PLoS ONE">
        <title>How to Kill the Honey Bee Larva: Genomic Potential and Virulence Mechanisms of Paenibacillus larvae.</title>
        <authorList>
            <person name="Djukic M."/>
            <person name="Brzuszkiewicz E."/>
            <person name="Funfhaus A."/>
            <person name="Voss J."/>
            <person name="Gollnow K."/>
            <person name="Poppinga L."/>
            <person name="Liesegang H."/>
            <person name="Garcia-Gonzalez E."/>
            <person name="Genersch E."/>
            <person name="Daniel R."/>
        </authorList>
    </citation>
    <scope>NUCLEOTIDE SEQUENCE [LARGE SCALE GENOMIC DNA]</scope>
    <source>
        <strain evidence="2 3">DSM 25430</strain>
    </source>
</reference>
<dbReference type="EMBL" id="CP003355">
    <property type="protein sequence ID" value="AHD04015.1"/>
    <property type="molecule type" value="Genomic_DNA"/>
</dbReference>